<reference evidence="13 14" key="1">
    <citation type="journal article" date="2017" name="Plant Biotechnol. J.">
        <title>A comprehensive draft genome sequence for lupin (Lupinus angustifolius), an emerging health food: insights into plant-microbe interactions and legume evolution.</title>
        <authorList>
            <person name="Hane J.K."/>
            <person name="Ming Y."/>
            <person name="Kamphuis L.G."/>
            <person name="Nelson M.N."/>
            <person name="Garg G."/>
            <person name="Atkins C.A."/>
            <person name="Bayer P.E."/>
            <person name="Bravo A."/>
            <person name="Bringans S."/>
            <person name="Cannon S."/>
            <person name="Edwards D."/>
            <person name="Foley R."/>
            <person name="Gao L.L."/>
            <person name="Harrison M.J."/>
            <person name="Huang W."/>
            <person name="Hurgobin B."/>
            <person name="Li S."/>
            <person name="Liu C.W."/>
            <person name="McGrath A."/>
            <person name="Morahan G."/>
            <person name="Murray J."/>
            <person name="Weller J."/>
            <person name="Jian J."/>
            <person name="Singh K.B."/>
        </authorList>
    </citation>
    <scope>NUCLEOTIDE SEQUENCE [LARGE SCALE GENOMIC DNA]</scope>
    <source>
        <strain evidence="14">cv. Tanjil</strain>
        <tissue evidence="13">Whole plant</tissue>
    </source>
</reference>
<feature type="binding site" evidence="10">
    <location>
        <position position="148"/>
    </location>
    <ligand>
        <name>ATP</name>
        <dbReference type="ChEBI" id="CHEBI:30616"/>
    </ligand>
</feature>
<evidence type="ECO:0000256" key="4">
    <source>
        <dbReference type="ARBA" id="ARBA00022723"/>
    </source>
</evidence>
<evidence type="ECO:0000256" key="9">
    <source>
        <dbReference type="PIRNR" id="PIRNR038186"/>
    </source>
</evidence>
<evidence type="ECO:0000313" key="14">
    <source>
        <dbReference type="Proteomes" id="UP000188354"/>
    </source>
</evidence>
<dbReference type="AlphaFoldDB" id="A0A4P1R334"/>
<feature type="binding site" evidence="10">
    <location>
        <position position="22"/>
    </location>
    <ligand>
        <name>1D-myo-inositol 1,3,4-trisphosphate</name>
        <dbReference type="ChEBI" id="CHEBI:58414"/>
    </ligand>
</feature>
<comment type="similarity">
    <text evidence="1 9">Belongs to the ITPK1 family.</text>
</comment>
<keyword evidence="7 9" id="KW-0067">ATP-binding</keyword>
<feature type="binding site" evidence="11">
    <location>
        <position position="288"/>
    </location>
    <ligand>
        <name>Mg(2+)</name>
        <dbReference type="ChEBI" id="CHEBI:18420"/>
        <label>2</label>
    </ligand>
</feature>
<dbReference type="Pfam" id="PF05770">
    <property type="entry name" value="Ins134_P3_kin"/>
    <property type="match status" value="1"/>
</dbReference>
<dbReference type="GO" id="GO:0052726">
    <property type="term" value="F:inositol-1,3,4-trisphosphate 5-kinase activity"/>
    <property type="evidence" value="ECO:0007669"/>
    <property type="project" value="InterPro"/>
</dbReference>
<feature type="binding site" evidence="10">
    <location>
        <position position="288"/>
    </location>
    <ligand>
        <name>1D-myo-inositol 1,3,4-trisphosphate</name>
        <dbReference type="ChEBI" id="CHEBI:58414"/>
    </ligand>
</feature>
<dbReference type="Gene3D" id="3.30.470.20">
    <property type="entry name" value="ATP-grasp fold, B domain"/>
    <property type="match status" value="1"/>
</dbReference>
<dbReference type="GO" id="GO:0052725">
    <property type="term" value="F:inositol-1,3,4-trisphosphate 6-kinase activity"/>
    <property type="evidence" value="ECO:0007669"/>
    <property type="project" value="InterPro"/>
</dbReference>
<feature type="binding site" evidence="10">
    <location>
        <position position="206"/>
    </location>
    <ligand>
        <name>ATP</name>
        <dbReference type="ChEBI" id="CHEBI:30616"/>
    </ligand>
</feature>
<dbReference type="Proteomes" id="UP000188354">
    <property type="component" value="Chromosome LG12"/>
</dbReference>
<dbReference type="EC" id="2.7.1.134" evidence="9"/>
<keyword evidence="5 9" id="KW-0547">Nucleotide-binding</keyword>
<evidence type="ECO:0000256" key="8">
    <source>
        <dbReference type="ARBA" id="ARBA00022842"/>
    </source>
</evidence>
<proteinExistence type="inferred from homology"/>
<feature type="binding site" evidence="10">
    <location>
        <position position="98"/>
    </location>
    <ligand>
        <name>ATP</name>
        <dbReference type="ChEBI" id="CHEBI:30616"/>
    </ligand>
</feature>
<keyword evidence="3 9" id="KW-0808">Transferase</keyword>
<dbReference type="GO" id="GO:0047325">
    <property type="term" value="F:inositol-3,4,5,6-tetrakisphosphate 1-kinase activity"/>
    <property type="evidence" value="ECO:0007669"/>
    <property type="project" value="UniProtKB-EC"/>
</dbReference>
<evidence type="ECO:0000256" key="1">
    <source>
        <dbReference type="ARBA" id="ARBA00009601"/>
    </source>
</evidence>
<dbReference type="PIRSF" id="PIRSF038186">
    <property type="entry name" value="ITPK"/>
    <property type="match status" value="1"/>
</dbReference>
<sequence>MSLVVASQSERYRVGYALETKKVATFIQQSLIDYANNHGIDLIQIDPTKPLLQQGPFRCIIHKLYTQQWINHLNQFSSQNPSTIVIDPMERVSRLHNRVSMLEAVTKLKISLQNGTVEVPKQVVLNESKDFNEGEEVGLDLKFPVIAKPLVANGTATCHELFLVFDREGLRELSFPVVLQEFVNHGGVVFKIYVAGNQVDCVKRKSLTDIPEEKLKTLNGLVPFSQISNLRNEEGGDGGGEDGIEMPPESLVTELAKGLRVELGLNLFNVDVIRDGNDPTRYLVIDINYFPGYAKLTSYETFITNFLLDIVHSNAA</sequence>
<keyword evidence="14" id="KW-1185">Reference proteome</keyword>
<evidence type="ECO:0000256" key="7">
    <source>
        <dbReference type="ARBA" id="ARBA00022840"/>
    </source>
</evidence>
<dbReference type="InterPro" id="IPR041429">
    <property type="entry name" value="ITPK1_N"/>
</dbReference>
<dbReference type="EMBL" id="CM007372">
    <property type="protein sequence ID" value="OIW00326.1"/>
    <property type="molecule type" value="Genomic_DNA"/>
</dbReference>
<organism evidence="13 14">
    <name type="scientific">Lupinus angustifolius</name>
    <name type="common">Narrow-leaved blue lupine</name>
    <dbReference type="NCBI Taxonomy" id="3871"/>
    <lineage>
        <taxon>Eukaryota</taxon>
        <taxon>Viridiplantae</taxon>
        <taxon>Streptophyta</taxon>
        <taxon>Embryophyta</taxon>
        <taxon>Tracheophyta</taxon>
        <taxon>Spermatophyta</taxon>
        <taxon>Magnoliopsida</taxon>
        <taxon>eudicotyledons</taxon>
        <taxon>Gunneridae</taxon>
        <taxon>Pentapetalae</taxon>
        <taxon>rosids</taxon>
        <taxon>fabids</taxon>
        <taxon>Fabales</taxon>
        <taxon>Fabaceae</taxon>
        <taxon>Papilionoideae</taxon>
        <taxon>50 kb inversion clade</taxon>
        <taxon>genistoids sensu lato</taxon>
        <taxon>core genistoids</taxon>
        <taxon>Genisteae</taxon>
        <taxon>Lupinus</taxon>
    </lineage>
</organism>
<dbReference type="PROSITE" id="PS50975">
    <property type="entry name" value="ATP_GRASP"/>
    <property type="match status" value="1"/>
</dbReference>
<dbReference type="PANTHER" id="PTHR14217:SF40">
    <property type="entry name" value="INOSITOL-TETRAKISPHOSPHATE 1-KINASE 2"/>
    <property type="match status" value="1"/>
</dbReference>
<dbReference type="Gramene" id="OIW00326">
    <property type="protein sequence ID" value="OIW00326"/>
    <property type="gene ID" value="TanjilG_27577"/>
</dbReference>
<comment type="function">
    <text evidence="9">Kinase that can phosphorylate various inositol polyphosphate such as Ins(3,4,5,6)P4 or Ins(1,3,4)P3.</text>
</comment>
<gene>
    <name evidence="13" type="ORF">TanjilG_27577</name>
</gene>
<feature type="binding site" evidence="10">
    <location>
        <position position="159"/>
    </location>
    <ligand>
        <name>1D-myo-inositol 1,3,4-trisphosphate</name>
        <dbReference type="ChEBI" id="CHEBI:58414"/>
    </ligand>
</feature>
<dbReference type="GO" id="GO:0032957">
    <property type="term" value="P:inositol trisphosphate metabolic process"/>
    <property type="evidence" value="ECO:0007669"/>
    <property type="project" value="InterPro"/>
</dbReference>
<evidence type="ECO:0000256" key="5">
    <source>
        <dbReference type="ARBA" id="ARBA00022741"/>
    </source>
</evidence>
<comment type="cofactor">
    <cofactor evidence="9 11">
        <name>Mg(2+)</name>
        <dbReference type="ChEBI" id="CHEBI:18420"/>
    </cofactor>
    <text evidence="9 11">Binds 2 magnesium ions per subunit.</text>
</comment>
<evidence type="ECO:0000256" key="2">
    <source>
        <dbReference type="ARBA" id="ARBA00011245"/>
    </source>
</evidence>
<keyword evidence="4 9" id="KW-0479">Metal-binding</keyword>
<dbReference type="STRING" id="3871.A0A4P1R334"/>
<dbReference type="GO" id="GO:0005737">
    <property type="term" value="C:cytoplasm"/>
    <property type="evidence" value="ECO:0007669"/>
    <property type="project" value="TreeGrafter"/>
</dbReference>
<dbReference type="InterPro" id="IPR008656">
    <property type="entry name" value="Inositol_tetrakis-P_1-kinase"/>
</dbReference>
<feature type="binding site" evidence="10">
    <location>
        <position position="63"/>
    </location>
    <ligand>
        <name>1D-myo-inositol 1,3,4-trisphosphate</name>
        <dbReference type="ChEBI" id="CHEBI:58414"/>
    </ligand>
</feature>
<feature type="binding site" evidence="10">
    <location>
        <position position="292"/>
    </location>
    <ligand>
        <name>1D-myo-inositol 1,3,4-trisphosphate</name>
        <dbReference type="ChEBI" id="CHEBI:58414"/>
    </ligand>
</feature>
<feature type="domain" description="ATP-grasp" evidence="12">
    <location>
        <begin position="109"/>
        <end position="316"/>
    </location>
</feature>
<feature type="binding site" evidence="10">
    <location>
        <begin position="180"/>
        <end position="191"/>
    </location>
    <ligand>
        <name>ATP</name>
        <dbReference type="ChEBI" id="CHEBI:30616"/>
    </ligand>
</feature>
<evidence type="ECO:0000256" key="6">
    <source>
        <dbReference type="ARBA" id="ARBA00022777"/>
    </source>
</evidence>
<evidence type="ECO:0000256" key="3">
    <source>
        <dbReference type="ARBA" id="ARBA00022679"/>
    </source>
</evidence>
<keyword evidence="8 9" id="KW-0460">Magnesium</keyword>
<evidence type="ECO:0000256" key="11">
    <source>
        <dbReference type="PIRSR" id="PIRSR038186-2"/>
    </source>
</evidence>
<feature type="binding site" evidence="11">
    <location>
        <position position="271"/>
    </location>
    <ligand>
        <name>Mg(2+)</name>
        <dbReference type="ChEBI" id="CHEBI:18420"/>
        <label>1</label>
    </ligand>
</feature>
<dbReference type="OrthoDB" id="25308at2759"/>
<evidence type="ECO:0000259" key="12">
    <source>
        <dbReference type="PROSITE" id="PS50975"/>
    </source>
</evidence>
<accession>A0A4P1R334</accession>
<dbReference type="GO" id="GO:0005524">
    <property type="term" value="F:ATP binding"/>
    <property type="evidence" value="ECO:0007669"/>
    <property type="project" value="UniProtKB-UniRule"/>
</dbReference>
<dbReference type="SUPFAM" id="SSF56059">
    <property type="entry name" value="Glutathione synthetase ATP-binding domain-like"/>
    <property type="match status" value="1"/>
</dbReference>
<comment type="subunit">
    <text evidence="2 9">Monomer.</text>
</comment>
<feature type="binding site" evidence="11">
    <location>
        <position position="286"/>
    </location>
    <ligand>
        <name>Mg(2+)</name>
        <dbReference type="ChEBI" id="CHEBI:18420"/>
        <label>2</label>
    </ligand>
</feature>
<dbReference type="PANTHER" id="PTHR14217">
    <property type="entry name" value="INOSITOL-TETRAKISPHOSPHATE 1-KINASE"/>
    <property type="match status" value="1"/>
</dbReference>
<dbReference type="InterPro" id="IPR011761">
    <property type="entry name" value="ATP-grasp"/>
</dbReference>
<dbReference type="InterPro" id="IPR040464">
    <property type="entry name" value="InsP(3)kin_ATP-grasp"/>
</dbReference>
<feature type="binding site" evidence="10">
    <location>
        <position position="191"/>
    </location>
    <ligand>
        <name>1D-myo-inositol 1,3,4-trisphosphate</name>
        <dbReference type="ChEBI" id="CHEBI:58414"/>
    </ligand>
</feature>
<dbReference type="KEGG" id="lang:109362481"/>
<evidence type="ECO:0000313" key="13">
    <source>
        <dbReference type="EMBL" id="OIW00326.1"/>
    </source>
</evidence>
<name>A0A4P1R334_LUPAN</name>
<dbReference type="Pfam" id="PF17927">
    <property type="entry name" value="Ins134_P3_kin_N"/>
    <property type="match status" value="1"/>
</dbReference>
<evidence type="ECO:0000256" key="10">
    <source>
        <dbReference type="PIRSR" id="PIRSR038186-1"/>
    </source>
</evidence>
<keyword evidence="6 9" id="KW-0418">Kinase</keyword>
<dbReference type="GO" id="GO:0000287">
    <property type="term" value="F:magnesium ion binding"/>
    <property type="evidence" value="ECO:0007669"/>
    <property type="project" value="InterPro"/>
</dbReference>
<protein>
    <recommendedName>
        <fullName evidence="9">Inositol-tetrakisphosphate 1-kinase</fullName>
        <ecNumber evidence="9">2.7.1.134</ecNumber>
    </recommendedName>
</protein>
<feature type="binding site" evidence="11">
    <location>
        <position position="286"/>
    </location>
    <ligand>
        <name>Mg(2+)</name>
        <dbReference type="ChEBI" id="CHEBI:18420"/>
        <label>1</label>
    </ligand>
</feature>
<comment type="catalytic activity">
    <reaction evidence="9">
        <text>1D-myo-inositol 3,4,5,6-tetrakisphosphate + ATP = 1D-myo-inositol 1,3,4,5,6-pentakisphosphate + ADP + H(+)</text>
        <dbReference type="Rhea" id="RHEA:12452"/>
        <dbReference type="ChEBI" id="CHEBI:15378"/>
        <dbReference type="ChEBI" id="CHEBI:30616"/>
        <dbReference type="ChEBI" id="CHEBI:57539"/>
        <dbReference type="ChEBI" id="CHEBI:57733"/>
        <dbReference type="ChEBI" id="CHEBI:456216"/>
        <dbReference type="EC" id="2.7.1.134"/>
    </reaction>
</comment>